<evidence type="ECO:0000313" key="4">
    <source>
        <dbReference type="Proteomes" id="UP001271007"/>
    </source>
</evidence>
<gene>
    <name evidence="3" type="ORF">LTR09_010577</name>
</gene>
<keyword evidence="2" id="KW-0472">Membrane</keyword>
<keyword evidence="2" id="KW-1133">Transmembrane helix</keyword>
<proteinExistence type="predicted"/>
<dbReference type="PANTHER" id="PTHR35340">
    <property type="entry name" value="PQQ ENZYME REPEAT PROTEIN-RELATED"/>
    <property type="match status" value="1"/>
</dbReference>
<dbReference type="EMBL" id="JAWDJX010000053">
    <property type="protein sequence ID" value="KAK3048062.1"/>
    <property type="molecule type" value="Genomic_DNA"/>
</dbReference>
<evidence type="ECO:0000256" key="1">
    <source>
        <dbReference type="SAM" id="MobiDB-lite"/>
    </source>
</evidence>
<accession>A0AAJ0D7B6</accession>
<organism evidence="3 4">
    <name type="scientific">Extremus antarcticus</name>
    <dbReference type="NCBI Taxonomy" id="702011"/>
    <lineage>
        <taxon>Eukaryota</taxon>
        <taxon>Fungi</taxon>
        <taxon>Dikarya</taxon>
        <taxon>Ascomycota</taxon>
        <taxon>Pezizomycotina</taxon>
        <taxon>Dothideomycetes</taxon>
        <taxon>Dothideomycetidae</taxon>
        <taxon>Mycosphaerellales</taxon>
        <taxon>Extremaceae</taxon>
        <taxon>Extremus</taxon>
    </lineage>
</organism>
<protein>
    <submittedName>
        <fullName evidence="3">Uncharacterized protein</fullName>
    </submittedName>
</protein>
<name>A0AAJ0D7B6_9PEZI</name>
<dbReference type="InterPro" id="IPR053143">
    <property type="entry name" value="Arylsulfate_ST"/>
</dbReference>
<feature type="transmembrane region" description="Helical" evidence="2">
    <location>
        <begin position="153"/>
        <end position="178"/>
    </location>
</feature>
<keyword evidence="2" id="KW-0812">Transmembrane</keyword>
<evidence type="ECO:0000313" key="3">
    <source>
        <dbReference type="EMBL" id="KAK3048062.1"/>
    </source>
</evidence>
<keyword evidence="4" id="KW-1185">Reference proteome</keyword>
<sequence>MGWSERGLQSEHSANGTMLMQARFQSNWLGTYRTFKFDGFVGMPTKPPEDVAQVVVSHDPNVGNRTEVFVSWNGATEVAKWRLLETTKSGKPREHLAFAAETGFESKIHYTGTSPQYVVVEALARNDSVLATSRVVEVEVVPAEYLNLLHNPLFVAAFAVTVAAALVLAAVWGLVTCLRRKGGSGSRFLDLLRMGRRCRTLPNKRPYVGEGSEEPLMDRDKG</sequence>
<dbReference type="AlphaFoldDB" id="A0AAJ0D7B6"/>
<reference evidence="3" key="1">
    <citation type="submission" date="2023-04" db="EMBL/GenBank/DDBJ databases">
        <title>Black Yeasts Isolated from many extreme environments.</title>
        <authorList>
            <person name="Coleine C."/>
            <person name="Stajich J.E."/>
            <person name="Selbmann L."/>
        </authorList>
    </citation>
    <scope>NUCLEOTIDE SEQUENCE</scope>
    <source>
        <strain evidence="3">CCFEE 5312</strain>
    </source>
</reference>
<dbReference type="PANTHER" id="PTHR35340:SF8">
    <property type="entry name" value="ASST-DOMAIN-CONTAINING PROTEIN"/>
    <property type="match status" value="1"/>
</dbReference>
<dbReference type="Proteomes" id="UP001271007">
    <property type="component" value="Unassembled WGS sequence"/>
</dbReference>
<evidence type="ECO:0000256" key="2">
    <source>
        <dbReference type="SAM" id="Phobius"/>
    </source>
</evidence>
<feature type="region of interest" description="Disordered" evidence="1">
    <location>
        <begin position="203"/>
        <end position="222"/>
    </location>
</feature>
<comment type="caution">
    <text evidence="3">The sequence shown here is derived from an EMBL/GenBank/DDBJ whole genome shotgun (WGS) entry which is preliminary data.</text>
</comment>